<feature type="compositionally biased region" description="Polar residues" evidence="1">
    <location>
        <begin position="82"/>
        <end position="92"/>
    </location>
</feature>
<reference evidence="2" key="1">
    <citation type="submission" date="2022-07" db="EMBL/GenBank/DDBJ databases">
        <title>Genome Sequence of Physisporinus lineatus.</title>
        <authorList>
            <person name="Buettner E."/>
        </authorList>
    </citation>
    <scope>NUCLEOTIDE SEQUENCE</scope>
    <source>
        <strain evidence="2">VT162</strain>
    </source>
</reference>
<accession>A0AAD5V165</accession>
<feature type="region of interest" description="Disordered" evidence="1">
    <location>
        <begin position="124"/>
        <end position="148"/>
    </location>
</feature>
<comment type="caution">
    <text evidence="2">The sequence shown here is derived from an EMBL/GenBank/DDBJ whole genome shotgun (WGS) entry which is preliminary data.</text>
</comment>
<feature type="compositionally biased region" description="Basic residues" evidence="1">
    <location>
        <begin position="65"/>
        <end position="74"/>
    </location>
</feature>
<proteinExistence type="predicted"/>
<evidence type="ECO:0000256" key="1">
    <source>
        <dbReference type="SAM" id="MobiDB-lite"/>
    </source>
</evidence>
<evidence type="ECO:0000313" key="2">
    <source>
        <dbReference type="EMBL" id="KAJ3481989.1"/>
    </source>
</evidence>
<sequence>MLSGLDAYGDDSHSEGDDYPPSTSKGVTHHVRVFVAKDFPSKHPADPAPGSLRPGPSKAQIVIRRPVHSKPRPRPRFEDGTESVSNLSQAPSSDFPALLGALSTDDPLEPPDEVVHIRSLLKPPSIPELDNWGIPPESEGKCDPSIEV</sequence>
<organism evidence="2 3">
    <name type="scientific">Meripilus lineatus</name>
    <dbReference type="NCBI Taxonomy" id="2056292"/>
    <lineage>
        <taxon>Eukaryota</taxon>
        <taxon>Fungi</taxon>
        <taxon>Dikarya</taxon>
        <taxon>Basidiomycota</taxon>
        <taxon>Agaricomycotina</taxon>
        <taxon>Agaricomycetes</taxon>
        <taxon>Polyporales</taxon>
        <taxon>Meripilaceae</taxon>
        <taxon>Meripilus</taxon>
    </lineage>
</organism>
<keyword evidence="3" id="KW-1185">Reference proteome</keyword>
<dbReference type="EMBL" id="JANAWD010000294">
    <property type="protein sequence ID" value="KAJ3481989.1"/>
    <property type="molecule type" value="Genomic_DNA"/>
</dbReference>
<name>A0AAD5V165_9APHY</name>
<dbReference type="Proteomes" id="UP001212997">
    <property type="component" value="Unassembled WGS sequence"/>
</dbReference>
<gene>
    <name evidence="2" type="ORF">NLI96_g7282</name>
</gene>
<protein>
    <submittedName>
        <fullName evidence="2">Uncharacterized protein</fullName>
    </submittedName>
</protein>
<evidence type="ECO:0000313" key="3">
    <source>
        <dbReference type="Proteomes" id="UP001212997"/>
    </source>
</evidence>
<dbReference type="AlphaFoldDB" id="A0AAD5V165"/>
<feature type="compositionally biased region" description="Basic and acidic residues" evidence="1">
    <location>
        <begin position="138"/>
        <end position="148"/>
    </location>
</feature>
<feature type="region of interest" description="Disordered" evidence="1">
    <location>
        <begin position="1"/>
        <end position="111"/>
    </location>
</feature>